<proteinExistence type="predicted"/>
<dbReference type="InterPro" id="IPR004596">
    <property type="entry name" value="Cell_div_suppressor_SulA"/>
</dbReference>
<dbReference type="EMBL" id="CP036200">
    <property type="protein sequence ID" value="QBF83553.1"/>
    <property type="molecule type" value="Genomic_DNA"/>
</dbReference>
<dbReference type="Pfam" id="PF03846">
    <property type="entry name" value="SulA"/>
    <property type="match status" value="1"/>
</dbReference>
<reference evidence="1 2" key="1">
    <citation type="submission" date="2019-02" db="EMBL/GenBank/DDBJ databases">
        <title>Shewanella sp. D4-2 isolated from Dokdo Island.</title>
        <authorList>
            <person name="Baek K."/>
        </authorList>
    </citation>
    <scope>NUCLEOTIDE SEQUENCE [LARGE SCALE GENOMIC DNA]</scope>
    <source>
        <strain evidence="1 2">D4-2</strain>
    </source>
</reference>
<dbReference type="InterPro" id="IPR027417">
    <property type="entry name" value="P-loop_NTPase"/>
</dbReference>
<evidence type="ECO:0000313" key="1">
    <source>
        <dbReference type="EMBL" id="QBF83553.1"/>
    </source>
</evidence>
<name>A0A411PJ32_9GAMM</name>
<evidence type="ECO:0000313" key="2">
    <source>
        <dbReference type="Proteomes" id="UP000291106"/>
    </source>
</evidence>
<dbReference type="PIRSF" id="PIRSF037290">
    <property type="entry name" value="UCP037290"/>
    <property type="match status" value="1"/>
</dbReference>
<keyword evidence="2" id="KW-1185">Reference proteome</keyword>
<accession>A0A411PJ32</accession>
<protein>
    <submittedName>
        <fullName evidence="1">Translesion DNA synthesis-associated protein ImuA</fullName>
    </submittedName>
</protein>
<dbReference type="Proteomes" id="UP000291106">
    <property type="component" value="Chromosome"/>
</dbReference>
<dbReference type="NCBIfam" id="NF033429">
    <property type="entry name" value="ImuA_translesion"/>
    <property type="match status" value="1"/>
</dbReference>
<dbReference type="RefSeq" id="WP_130600783.1">
    <property type="nucleotide sequence ID" value="NZ_CP036200.1"/>
</dbReference>
<gene>
    <name evidence="1" type="primary">imuA</name>
    <name evidence="1" type="ORF">EXU30_13260</name>
</gene>
<dbReference type="Gene3D" id="3.40.50.300">
    <property type="entry name" value="P-loop containing nucleotide triphosphate hydrolases"/>
    <property type="match status" value="1"/>
</dbReference>
<dbReference type="KEGG" id="smai:EXU30_13260"/>
<dbReference type="SUPFAM" id="SSF52540">
    <property type="entry name" value="P-loop containing nucleoside triphosphate hydrolases"/>
    <property type="match status" value="1"/>
</dbReference>
<sequence>MTNLIELLQHQHLVWQGSAQVAPKATTTGFTELDEHLAGGFHTTGVTEIQSESGVGELRLLMPVLAEAKVQQRLIVFIAPQGLISAQALAAQGIELDKVLTIYPKDQQQALWTAEQCLRSGACHSVLMWSYQALEIHHVKRLQVASETGNCRQFILREGKAESLSLPFDLSLSLQTHAKGVTVKINKRKCGWPSEAFHINMVDRWPSLTQQALPDNLIPFPQVQTG</sequence>
<dbReference type="AlphaFoldDB" id="A0A411PJ32"/>
<dbReference type="InterPro" id="IPR017166">
    <property type="entry name" value="UCP037290"/>
</dbReference>
<dbReference type="OrthoDB" id="9811176at2"/>
<organism evidence="1 2">
    <name type="scientific">Shewanella maritima</name>
    <dbReference type="NCBI Taxonomy" id="2520507"/>
    <lineage>
        <taxon>Bacteria</taxon>
        <taxon>Pseudomonadati</taxon>
        <taxon>Pseudomonadota</taxon>
        <taxon>Gammaproteobacteria</taxon>
        <taxon>Alteromonadales</taxon>
        <taxon>Shewanellaceae</taxon>
        <taxon>Shewanella</taxon>
    </lineage>
</organism>
<dbReference type="InterPro" id="IPR047610">
    <property type="entry name" value="ImuA_translesion"/>
</dbReference>